<dbReference type="Pfam" id="PF12796">
    <property type="entry name" value="Ank_2"/>
    <property type="match status" value="1"/>
</dbReference>
<dbReference type="Proteomes" id="UP000326994">
    <property type="component" value="Unassembled WGS sequence"/>
</dbReference>
<name>A0A5J4FYH2_9FLAO</name>
<dbReference type="InterPro" id="IPR036770">
    <property type="entry name" value="Ankyrin_rpt-contain_sf"/>
</dbReference>
<organism evidence="1 2">
    <name type="scientific">Patiriisocius marinistellae</name>
    <dbReference type="NCBI Taxonomy" id="2494560"/>
    <lineage>
        <taxon>Bacteria</taxon>
        <taxon>Pseudomonadati</taxon>
        <taxon>Bacteroidota</taxon>
        <taxon>Flavobacteriia</taxon>
        <taxon>Flavobacteriales</taxon>
        <taxon>Flavobacteriaceae</taxon>
        <taxon>Patiriisocius</taxon>
    </lineage>
</organism>
<comment type="caution">
    <text evidence="1">The sequence shown here is derived from an EMBL/GenBank/DDBJ whole genome shotgun (WGS) entry which is preliminary data.</text>
</comment>
<dbReference type="EMBL" id="BKCF01000003">
    <property type="protein sequence ID" value="GEQ86282.1"/>
    <property type="molecule type" value="Genomic_DNA"/>
</dbReference>
<dbReference type="Gene3D" id="1.25.40.20">
    <property type="entry name" value="Ankyrin repeat-containing domain"/>
    <property type="match status" value="1"/>
</dbReference>
<evidence type="ECO:0000313" key="2">
    <source>
        <dbReference type="Proteomes" id="UP000326994"/>
    </source>
</evidence>
<dbReference type="OrthoDB" id="1164153at2"/>
<keyword evidence="2" id="KW-1185">Reference proteome</keyword>
<gene>
    <name evidence="1" type="ORF">ULMS_17900</name>
</gene>
<dbReference type="AlphaFoldDB" id="A0A5J4FYH2"/>
<evidence type="ECO:0000313" key="1">
    <source>
        <dbReference type="EMBL" id="GEQ86282.1"/>
    </source>
</evidence>
<protein>
    <submittedName>
        <fullName evidence="1">Uncharacterized protein</fullName>
    </submittedName>
</protein>
<dbReference type="SUPFAM" id="SSF48403">
    <property type="entry name" value="Ankyrin repeat"/>
    <property type="match status" value="1"/>
</dbReference>
<reference evidence="1 2" key="1">
    <citation type="submission" date="2019-08" db="EMBL/GenBank/DDBJ databases">
        <title>Ulvibacter marinistellae sp. nov., isolated from a starfish, Patiria pectinifera.</title>
        <authorList>
            <person name="Kawano K."/>
            <person name="Ushijima N."/>
            <person name="Kihara M."/>
            <person name="Itoh H."/>
        </authorList>
    </citation>
    <scope>NUCLEOTIDE SEQUENCE [LARGE SCALE GENOMIC DNA]</scope>
    <source>
        <strain evidence="1 2">KK4</strain>
    </source>
</reference>
<dbReference type="InterPro" id="IPR002110">
    <property type="entry name" value="Ankyrin_rpt"/>
</dbReference>
<dbReference type="RefSeq" id="WP_151894216.1">
    <property type="nucleotide sequence ID" value="NZ_BKCF01000003.1"/>
</dbReference>
<accession>A0A5J4FYH2</accession>
<proteinExistence type="predicted"/>
<sequence>MSGGDWKTMFKAIQDNDIELVKMYLRLGMDPNYQHPEVMALPISESIRYNNIAIIELLLANGADLSIIEMESGVTPLKLAENRNNKDIIALINQFVN</sequence>